<feature type="transmembrane region" description="Helical" evidence="1">
    <location>
        <begin position="94"/>
        <end position="114"/>
    </location>
</feature>
<keyword evidence="1" id="KW-0472">Membrane</keyword>
<evidence type="ECO:0008006" key="4">
    <source>
        <dbReference type="Google" id="ProtNLM"/>
    </source>
</evidence>
<dbReference type="EMBL" id="JBBBNY010000011">
    <property type="protein sequence ID" value="MEI7037779.1"/>
    <property type="molecule type" value="Genomic_DNA"/>
</dbReference>
<accession>A0ABU8JET4</accession>
<protein>
    <recommendedName>
        <fullName evidence="4">DUF4405 domain-containing protein</fullName>
    </recommendedName>
</protein>
<name>A0ABU8JET4_9GAMM</name>
<keyword evidence="1" id="KW-0812">Transmembrane</keyword>
<keyword evidence="1" id="KW-1133">Transmembrane helix</keyword>
<evidence type="ECO:0000313" key="2">
    <source>
        <dbReference type="EMBL" id="MEI7037779.1"/>
    </source>
</evidence>
<comment type="caution">
    <text evidence="2">The sequence shown here is derived from an EMBL/GenBank/DDBJ whole genome shotgun (WGS) entry which is preliminary data.</text>
</comment>
<evidence type="ECO:0000313" key="3">
    <source>
        <dbReference type="Proteomes" id="UP001381174"/>
    </source>
</evidence>
<dbReference type="Proteomes" id="UP001381174">
    <property type="component" value="Unassembled WGS sequence"/>
</dbReference>
<feature type="transmembrane region" description="Helical" evidence="1">
    <location>
        <begin position="62"/>
        <end position="82"/>
    </location>
</feature>
<sequence length="158" mass="17664">MRAHHPRPSHAGSGIRLHPVHYRLLLAVLLLVGLTGIVWGILWDVLEREPDELLHWLTRLHGAGAFLALLGLGSLLAQHVRFGWNARRNRISGTVLGAFAAAIVLTGYALYYAGEDLRAWSVWIHLVLGTLAFIALPLHIRLGRRTRQRRGVPRHPQA</sequence>
<evidence type="ECO:0000256" key="1">
    <source>
        <dbReference type="SAM" id="Phobius"/>
    </source>
</evidence>
<gene>
    <name evidence="2" type="ORF">WAT24_13505</name>
</gene>
<organism evidence="2 3">
    <name type="scientific">Fulvimonas yonginensis</name>
    <dbReference type="NCBI Taxonomy" id="1495200"/>
    <lineage>
        <taxon>Bacteria</taxon>
        <taxon>Pseudomonadati</taxon>
        <taxon>Pseudomonadota</taxon>
        <taxon>Gammaproteobacteria</taxon>
        <taxon>Lysobacterales</taxon>
        <taxon>Rhodanobacteraceae</taxon>
        <taxon>Fulvimonas</taxon>
    </lineage>
</organism>
<reference evidence="2 3" key="1">
    <citation type="journal article" date="2014" name="Int. J. Syst. Evol. Microbiol.">
        <title>Fulvimonas yonginensis sp. nov., isolated from greenhouse soil, and emended description of the genus Fulvimonas.</title>
        <authorList>
            <person name="Ahn J.H."/>
            <person name="Kim S.J."/>
            <person name="Weon H.Y."/>
            <person name="Hong S.B."/>
            <person name="Seok S.J."/>
            <person name="Kwon S.W."/>
        </authorList>
    </citation>
    <scope>NUCLEOTIDE SEQUENCE [LARGE SCALE GENOMIC DNA]</scope>
    <source>
        <strain evidence="2 3">KACC 16952</strain>
    </source>
</reference>
<proteinExistence type="predicted"/>
<feature type="transmembrane region" description="Helical" evidence="1">
    <location>
        <begin position="120"/>
        <end position="140"/>
    </location>
</feature>
<keyword evidence="3" id="KW-1185">Reference proteome</keyword>
<dbReference type="RefSeq" id="WP_336808416.1">
    <property type="nucleotide sequence ID" value="NZ_JBBBNY010000011.1"/>
</dbReference>
<feature type="transmembrane region" description="Helical" evidence="1">
    <location>
        <begin position="20"/>
        <end position="42"/>
    </location>
</feature>